<evidence type="ECO:0000256" key="1">
    <source>
        <dbReference type="SAM" id="MobiDB-lite"/>
    </source>
</evidence>
<dbReference type="AlphaFoldDB" id="A0AAE1KGJ8"/>
<feature type="compositionally biased region" description="Pro residues" evidence="1">
    <location>
        <begin position="209"/>
        <end position="223"/>
    </location>
</feature>
<feature type="region of interest" description="Disordered" evidence="1">
    <location>
        <begin position="141"/>
        <end position="174"/>
    </location>
</feature>
<feature type="compositionally biased region" description="Basic residues" evidence="1">
    <location>
        <begin position="153"/>
        <end position="165"/>
    </location>
</feature>
<accession>A0AAE1KGJ8</accession>
<protein>
    <recommendedName>
        <fullName evidence="4">Gag-like protein</fullName>
    </recommendedName>
</protein>
<organism evidence="2 3">
    <name type="scientific">Petrolisthes cinctipes</name>
    <name type="common">Flat porcelain crab</name>
    <dbReference type="NCBI Taxonomy" id="88211"/>
    <lineage>
        <taxon>Eukaryota</taxon>
        <taxon>Metazoa</taxon>
        <taxon>Ecdysozoa</taxon>
        <taxon>Arthropoda</taxon>
        <taxon>Crustacea</taxon>
        <taxon>Multicrustacea</taxon>
        <taxon>Malacostraca</taxon>
        <taxon>Eumalacostraca</taxon>
        <taxon>Eucarida</taxon>
        <taxon>Decapoda</taxon>
        <taxon>Pleocyemata</taxon>
        <taxon>Anomura</taxon>
        <taxon>Galatheoidea</taxon>
        <taxon>Porcellanidae</taxon>
        <taxon>Petrolisthes</taxon>
    </lineage>
</organism>
<name>A0AAE1KGJ8_PETCI</name>
<gene>
    <name evidence="2" type="ORF">Pcinc_020343</name>
</gene>
<comment type="caution">
    <text evidence="2">The sequence shown here is derived from an EMBL/GenBank/DDBJ whole genome shotgun (WGS) entry which is preliminary data.</text>
</comment>
<evidence type="ECO:0000313" key="2">
    <source>
        <dbReference type="EMBL" id="KAK3874746.1"/>
    </source>
</evidence>
<proteinExistence type="predicted"/>
<evidence type="ECO:0000313" key="3">
    <source>
        <dbReference type="Proteomes" id="UP001286313"/>
    </source>
</evidence>
<sequence length="290" mass="30800">MAATTSPRCFRCQTWGHDNAACAAPGPRCGVCSRSHWTEGCLASLKNGERVKACCSNCRLGHHAWNPGCPARPTAGGDPSCSRNGLQAVLLEFSEGFAELLGVSVRCDKLYALVKRACSKLAAPQFTPRPVLLREKALPRRREVQEAPCGVPPKRRRWRSGRKKATTTSGTQTAAPVTCCVGTRAAPRGCSVGTQAAAPRSGGVATQTPSPPTQERAPPPPPAAGGESSPPSSNQATQPDGETPKDLDLEEAFLVQPKKKKKKGSPTAPTRQMLDAHFAARGLKIKHRNQ</sequence>
<dbReference type="Proteomes" id="UP001286313">
    <property type="component" value="Unassembled WGS sequence"/>
</dbReference>
<reference evidence="2" key="1">
    <citation type="submission" date="2023-10" db="EMBL/GenBank/DDBJ databases">
        <title>Genome assemblies of two species of porcelain crab, Petrolisthes cinctipes and Petrolisthes manimaculis (Anomura: Porcellanidae).</title>
        <authorList>
            <person name="Angst P."/>
        </authorList>
    </citation>
    <scope>NUCLEOTIDE SEQUENCE</scope>
    <source>
        <strain evidence="2">PB745_01</strain>
        <tissue evidence="2">Gill</tissue>
    </source>
</reference>
<keyword evidence="3" id="KW-1185">Reference proteome</keyword>
<feature type="region of interest" description="Disordered" evidence="1">
    <location>
        <begin position="190"/>
        <end position="275"/>
    </location>
</feature>
<dbReference type="EMBL" id="JAWQEG010002067">
    <property type="protein sequence ID" value="KAK3874746.1"/>
    <property type="molecule type" value="Genomic_DNA"/>
</dbReference>
<evidence type="ECO:0008006" key="4">
    <source>
        <dbReference type="Google" id="ProtNLM"/>
    </source>
</evidence>
<feature type="compositionally biased region" description="Low complexity" evidence="1">
    <location>
        <begin position="224"/>
        <end position="233"/>
    </location>
</feature>